<comment type="caution">
    <text evidence="3">The sequence shown here is derived from an EMBL/GenBank/DDBJ whole genome shotgun (WGS) entry which is preliminary data.</text>
</comment>
<dbReference type="SUPFAM" id="SSF58069">
    <property type="entry name" value="Virus ectodomain"/>
    <property type="match status" value="1"/>
</dbReference>
<evidence type="ECO:0000256" key="1">
    <source>
        <dbReference type="ARBA" id="ARBA00023157"/>
    </source>
</evidence>
<feature type="transmembrane region" description="Helical" evidence="2">
    <location>
        <begin position="41"/>
        <end position="63"/>
    </location>
</feature>
<evidence type="ECO:0000313" key="3">
    <source>
        <dbReference type="EMBL" id="KAF6321351.1"/>
    </source>
</evidence>
<dbReference type="AlphaFoldDB" id="A0A7J7V8J4"/>
<dbReference type="Pfam" id="PF00429">
    <property type="entry name" value="TLV_coat"/>
    <property type="match status" value="1"/>
</dbReference>
<dbReference type="CDD" id="cd09851">
    <property type="entry name" value="HTLV-1-like_HR1-HR2"/>
    <property type="match status" value="1"/>
</dbReference>
<evidence type="ECO:0000313" key="4">
    <source>
        <dbReference type="Proteomes" id="UP000585614"/>
    </source>
</evidence>
<dbReference type="InterPro" id="IPR018154">
    <property type="entry name" value="TLV/ENV_coat_polyprotein"/>
</dbReference>
<proteinExistence type="predicted"/>
<keyword evidence="2" id="KW-1133">Transmembrane helix</keyword>
<protein>
    <submittedName>
        <fullName evidence="3">Uncharacterized protein</fullName>
    </submittedName>
</protein>
<keyword evidence="2" id="KW-0472">Membrane</keyword>
<dbReference type="PANTHER" id="PTHR10424:SF73">
    <property type="entry name" value="ENDOGENOUS RETROVIRUS GROUP FC1 ENV POLYPROTEIN-RELATED"/>
    <property type="match status" value="1"/>
</dbReference>
<keyword evidence="1" id="KW-1015">Disulfide bond</keyword>
<organism evidence="3 4">
    <name type="scientific">Rhinolophus ferrumequinum</name>
    <name type="common">Greater horseshoe bat</name>
    <dbReference type="NCBI Taxonomy" id="59479"/>
    <lineage>
        <taxon>Eukaryota</taxon>
        <taxon>Metazoa</taxon>
        <taxon>Chordata</taxon>
        <taxon>Craniata</taxon>
        <taxon>Vertebrata</taxon>
        <taxon>Euteleostomi</taxon>
        <taxon>Mammalia</taxon>
        <taxon>Eutheria</taxon>
        <taxon>Laurasiatheria</taxon>
        <taxon>Chiroptera</taxon>
        <taxon>Yinpterochiroptera</taxon>
        <taxon>Rhinolophoidea</taxon>
        <taxon>Rhinolophidae</taxon>
        <taxon>Rhinolophinae</taxon>
        <taxon>Rhinolophus</taxon>
    </lineage>
</organism>
<evidence type="ECO:0000256" key="2">
    <source>
        <dbReference type="SAM" id="Phobius"/>
    </source>
</evidence>
<accession>A0A7J7V8J4</accession>
<dbReference type="PANTHER" id="PTHR10424">
    <property type="entry name" value="VIRAL ENVELOPE PROTEIN"/>
    <property type="match status" value="1"/>
</dbReference>
<dbReference type="EMBL" id="JACAGC010000014">
    <property type="protein sequence ID" value="KAF6321351.1"/>
    <property type="molecule type" value="Genomic_DNA"/>
</dbReference>
<reference evidence="3 4" key="1">
    <citation type="journal article" date="2020" name="Nature">
        <title>Six reference-quality genomes reveal evolution of bat adaptations.</title>
        <authorList>
            <person name="Jebb D."/>
            <person name="Huang Z."/>
            <person name="Pippel M."/>
            <person name="Hughes G.M."/>
            <person name="Lavrichenko K."/>
            <person name="Devanna P."/>
            <person name="Winkler S."/>
            <person name="Jermiin L.S."/>
            <person name="Skirmuntt E.C."/>
            <person name="Katzourakis A."/>
            <person name="Burkitt-Gray L."/>
            <person name="Ray D.A."/>
            <person name="Sullivan K.A.M."/>
            <person name="Roscito J.G."/>
            <person name="Kirilenko B.M."/>
            <person name="Davalos L.M."/>
            <person name="Corthals A.P."/>
            <person name="Power M.L."/>
            <person name="Jones G."/>
            <person name="Ransome R.D."/>
            <person name="Dechmann D.K.N."/>
            <person name="Locatelli A.G."/>
            <person name="Puechmaille S.J."/>
            <person name="Fedrigo O."/>
            <person name="Jarvis E.D."/>
            <person name="Hiller M."/>
            <person name="Vernes S.C."/>
            <person name="Myers E.W."/>
            <person name="Teeling E.C."/>
        </authorList>
    </citation>
    <scope>NUCLEOTIDE SEQUENCE [LARGE SCALE GENOMIC DNA]</scope>
    <source>
        <strain evidence="3">MRhiFer1</strain>
        <tissue evidence="3">Lung</tissue>
    </source>
</reference>
<keyword evidence="2" id="KW-0812">Transmembrane</keyword>
<sequence length="152" mass="16535">MPRSNDTGTGRILTFMFPSASPYTDSQFQSRISPSHRARRVAVIPFLIGAGIFTGVAAGASGLGTSINFYCKLSQELSDDMERVADSLTPLQTQFSCLAAVALQNRHTLDLLTAEKGGTCLFLQEECCYYINQSGIVATKDRELQRPHSAPL</sequence>
<name>A0A7J7V8J4_RHIFE</name>
<dbReference type="Proteomes" id="UP000585614">
    <property type="component" value="Unassembled WGS sequence"/>
</dbReference>
<dbReference type="Gene3D" id="1.10.287.210">
    <property type="match status" value="1"/>
</dbReference>
<gene>
    <name evidence="3" type="ORF">mRhiFer1_008466</name>
</gene>